<dbReference type="GO" id="GO:0005615">
    <property type="term" value="C:extracellular space"/>
    <property type="evidence" value="ECO:0007669"/>
    <property type="project" value="TreeGrafter"/>
</dbReference>
<evidence type="ECO:0000313" key="7">
    <source>
        <dbReference type="Proteomes" id="UP001166674"/>
    </source>
</evidence>
<comment type="similarity">
    <text evidence="2">Belongs to the IGFL family.</text>
</comment>
<evidence type="ECO:0000256" key="1">
    <source>
        <dbReference type="ARBA" id="ARBA00004613"/>
    </source>
</evidence>
<dbReference type="InterPro" id="IPR032744">
    <property type="entry name" value="IGFL"/>
</dbReference>
<evidence type="ECO:0000256" key="4">
    <source>
        <dbReference type="ARBA" id="ARBA00022729"/>
    </source>
</evidence>
<accession>A0AA41NA06</accession>
<dbReference type="Proteomes" id="UP001166674">
    <property type="component" value="Unassembled WGS sequence"/>
</dbReference>
<evidence type="ECO:0000313" key="6">
    <source>
        <dbReference type="EMBL" id="MBZ3886029.1"/>
    </source>
</evidence>
<dbReference type="Pfam" id="PF14653">
    <property type="entry name" value="IGFL"/>
    <property type="match status" value="1"/>
</dbReference>
<dbReference type="AlphaFoldDB" id="A0AA41NA06"/>
<feature type="chain" id="PRO_5041467184" evidence="5">
    <location>
        <begin position="22"/>
        <end position="86"/>
    </location>
</feature>
<feature type="signal peptide" evidence="5">
    <location>
        <begin position="1"/>
        <end position="21"/>
    </location>
</feature>
<dbReference type="PANTHER" id="PTHR34827:SF1">
    <property type="entry name" value="INSULIN GROWTH FACTOR-LIKE FAMILY MEMBER 4"/>
    <property type="match status" value="1"/>
</dbReference>
<comment type="caution">
    <text evidence="6">The sequence shown here is derived from an EMBL/GenBank/DDBJ whole genome shotgun (WGS) entry which is preliminary data.</text>
</comment>
<proteinExistence type="inferred from homology"/>
<gene>
    <name evidence="6" type="ORF">SUZIE_185900</name>
</gene>
<keyword evidence="3" id="KW-0964">Secreted</keyword>
<sequence>MVTQSLKAAVFLAELLGSSDSTGVTDTDLMLCQPAPRCGDQTYDPLEQCCDNDTILPLNATRLCVPNCIFYPCFQHCCLESQGSQN</sequence>
<comment type="subcellular location">
    <subcellularLocation>
        <location evidence="1">Secreted</location>
    </subcellularLocation>
</comment>
<dbReference type="GO" id="GO:0005102">
    <property type="term" value="F:signaling receptor binding"/>
    <property type="evidence" value="ECO:0007669"/>
    <property type="project" value="TreeGrafter"/>
</dbReference>
<evidence type="ECO:0000256" key="3">
    <source>
        <dbReference type="ARBA" id="ARBA00022525"/>
    </source>
</evidence>
<dbReference type="EMBL" id="JAATJV010404323">
    <property type="protein sequence ID" value="MBZ3886029.1"/>
    <property type="molecule type" value="Genomic_DNA"/>
</dbReference>
<protein>
    <submittedName>
        <fullName evidence="6">Insulin growth factor-like family member 4</fullName>
    </submittedName>
</protein>
<organism evidence="6 7">
    <name type="scientific">Sciurus carolinensis</name>
    <name type="common">Eastern gray squirrel</name>
    <dbReference type="NCBI Taxonomy" id="30640"/>
    <lineage>
        <taxon>Eukaryota</taxon>
        <taxon>Metazoa</taxon>
        <taxon>Chordata</taxon>
        <taxon>Craniata</taxon>
        <taxon>Vertebrata</taxon>
        <taxon>Euteleostomi</taxon>
        <taxon>Mammalia</taxon>
        <taxon>Eutheria</taxon>
        <taxon>Euarchontoglires</taxon>
        <taxon>Glires</taxon>
        <taxon>Rodentia</taxon>
        <taxon>Sciuromorpha</taxon>
        <taxon>Sciuridae</taxon>
        <taxon>Sciurinae</taxon>
        <taxon>Sciurini</taxon>
        <taxon>Sciurus</taxon>
    </lineage>
</organism>
<keyword evidence="4 5" id="KW-0732">Signal</keyword>
<evidence type="ECO:0000256" key="2">
    <source>
        <dbReference type="ARBA" id="ARBA00009529"/>
    </source>
</evidence>
<keyword evidence="7" id="KW-1185">Reference proteome</keyword>
<dbReference type="PANTHER" id="PTHR34827">
    <property type="entry name" value="INSULIN GROWTH FACTOR-LIKE FAMILY MEMBER 3-RELATED"/>
    <property type="match status" value="1"/>
</dbReference>
<name>A0AA41NA06_SCICA</name>
<evidence type="ECO:0000256" key="5">
    <source>
        <dbReference type="SAM" id="SignalP"/>
    </source>
</evidence>
<reference evidence="6" key="1">
    <citation type="submission" date="2020-03" db="EMBL/GenBank/DDBJ databases">
        <title>Studies in the Genomics of Life Span.</title>
        <authorList>
            <person name="Glass D."/>
        </authorList>
    </citation>
    <scope>NUCLEOTIDE SEQUENCE</scope>
    <source>
        <strain evidence="6">SUZIE</strain>
        <tissue evidence="6">Muscle</tissue>
    </source>
</reference>